<accession>A0A0K2UZH5</accession>
<protein>
    <submittedName>
        <fullName evidence="1">Uncharacterized protein</fullName>
    </submittedName>
</protein>
<sequence length="60" mass="7178">MNSNRHQIALLKFFSHPYFQNFFICQYSNTQNHYTENKVSKPSNNQKVLCLLRITLSQEL</sequence>
<dbReference type="EMBL" id="HACA01026104">
    <property type="protein sequence ID" value="CDW43465.1"/>
    <property type="molecule type" value="Transcribed_RNA"/>
</dbReference>
<organism evidence="1">
    <name type="scientific">Lepeophtheirus salmonis</name>
    <name type="common">Salmon louse</name>
    <name type="synonym">Caligus salmonis</name>
    <dbReference type="NCBI Taxonomy" id="72036"/>
    <lineage>
        <taxon>Eukaryota</taxon>
        <taxon>Metazoa</taxon>
        <taxon>Ecdysozoa</taxon>
        <taxon>Arthropoda</taxon>
        <taxon>Crustacea</taxon>
        <taxon>Multicrustacea</taxon>
        <taxon>Hexanauplia</taxon>
        <taxon>Copepoda</taxon>
        <taxon>Siphonostomatoida</taxon>
        <taxon>Caligidae</taxon>
        <taxon>Lepeophtheirus</taxon>
    </lineage>
</organism>
<name>A0A0K2UZH5_LEPSM</name>
<reference evidence="1" key="1">
    <citation type="submission" date="2014-05" db="EMBL/GenBank/DDBJ databases">
        <authorList>
            <person name="Chronopoulou M."/>
        </authorList>
    </citation>
    <scope>NUCLEOTIDE SEQUENCE</scope>
    <source>
        <tissue evidence="1">Whole organism</tissue>
    </source>
</reference>
<evidence type="ECO:0000313" key="1">
    <source>
        <dbReference type="EMBL" id="CDW43465.1"/>
    </source>
</evidence>
<dbReference type="AlphaFoldDB" id="A0A0K2UZH5"/>
<proteinExistence type="predicted"/>